<accession>A0ABP7KVK7</accession>
<dbReference type="Pfam" id="PF01641">
    <property type="entry name" value="SelR"/>
    <property type="match status" value="1"/>
</dbReference>
<comment type="catalytic activity">
    <reaction evidence="4">
        <text>L-methionyl-[protein] + [thioredoxin]-disulfide + H2O = L-methionyl-(R)-S-oxide-[protein] + [thioredoxin]-dithiol</text>
        <dbReference type="Rhea" id="RHEA:24164"/>
        <dbReference type="Rhea" id="RHEA-COMP:10698"/>
        <dbReference type="Rhea" id="RHEA-COMP:10700"/>
        <dbReference type="Rhea" id="RHEA-COMP:12313"/>
        <dbReference type="Rhea" id="RHEA-COMP:12314"/>
        <dbReference type="ChEBI" id="CHEBI:15377"/>
        <dbReference type="ChEBI" id="CHEBI:16044"/>
        <dbReference type="ChEBI" id="CHEBI:29950"/>
        <dbReference type="ChEBI" id="CHEBI:45764"/>
        <dbReference type="ChEBI" id="CHEBI:50058"/>
        <dbReference type="EC" id="1.8.4.12"/>
    </reaction>
</comment>
<dbReference type="PANTHER" id="PTHR10173:SF52">
    <property type="entry name" value="METHIONINE-R-SULFOXIDE REDUCTASE B1"/>
    <property type="match status" value="1"/>
</dbReference>
<keyword evidence="7" id="KW-1185">Reference proteome</keyword>
<comment type="caution">
    <text evidence="6">The sequence shown here is derived from an EMBL/GenBank/DDBJ whole genome shotgun (WGS) entry which is preliminary data.</text>
</comment>
<keyword evidence="3" id="KW-0560">Oxidoreductase</keyword>
<evidence type="ECO:0000259" key="5">
    <source>
        <dbReference type="PROSITE" id="PS51790"/>
    </source>
</evidence>
<proteinExistence type="inferred from homology"/>
<dbReference type="InterPro" id="IPR028427">
    <property type="entry name" value="Met_Sox_Rdtase_MsrB"/>
</dbReference>
<organism evidence="6 7">
    <name type="scientific">Sphingomonas limnosediminicola</name>
    <dbReference type="NCBI Taxonomy" id="940133"/>
    <lineage>
        <taxon>Bacteria</taxon>
        <taxon>Pseudomonadati</taxon>
        <taxon>Pseudomonadota</taxon>
        <taxon>Alphaproteobacteria</taxon>
        <taxon>Sphingomonadales</taxon>
        <taxon>Sphingomonadaceae</taxon>
        <taxon>Sphingomonas</taxon>
    </lineage>
</organism>
<dbReference type="PANTHER" id="PTHR10173">
    <property type="entry name" value="METHIONINE SULFOXIDE REDUCTASE"/>
    <property type="match status" value="1"/>
</dbReference>
<reference evidence="7" key="1">
    <citation type="journal article" date="2019" name="Int. J. Syst. Evol. Microbiol.">
        <title>The Global Catalogue of Microorganisms (GCM) 10K type strain sequencing project: providing services to taxonomists for standard genome sequencing and annotation.</title>
        <authorList>
            <consortium name="The Broad Institute Genomics Platform"/>
            <consortium name="The Broad Institute Genome Sequencing Center for Infectious Disease"/>
            <person name="Wu L."/>
            <person name="Ma J."/>
        </authorList>
    </citation>
    <scope>NUCLEOTIDE SEQUENCE [LARGE SCALE GENOMIC DNA]</scope>
    <source>
        <strain evidence="7">JCM 17543</strain>
    </source>
</reference>
<evidence type="ECO:0000256" key="2">
    <source>
        <dbReference type="ARBA" id="ARBA00012499"/>
    </source>
</evidence>
<name>A0ABP7KVK7_9SPHN</name>
<evidence type="ECO:0000313" key="6">
    <source>
        <dbReference type="EMBL" id="GAA3886857.1"/>
    </source>
</evidence>
<gene>
    <name evidence="6" type="primary">msrB_2</name>
    <name evidence="6" type="ORF">GCM10022276_02450</name>
</gene>
<evidence type="ECO:0000256" key="4">
    <source>
        <dbReference type="ARBA" id="ARBA00048488"/>
    </source>
</evidence>
<dbReference type="EC" id="1.8.4.12" evidence="2"/>
<sequence>MPQDAPATTTETFDLTPPTDVQLHELVSDLSDEERHVLLEHGTEAPFCGVFLNEKRPGVFTCRLCGLPLFHGGTKFESGTGWPSFTTPYATDHLKYIRDNSYGMVRTEIVCSRCGSHQGHVFPDGPPPTGERYCINSVSLAFTPLGEPLPNKLGRGAPEGEPAT</sequence>
<dbReference type="InterPro" id="IPR002579">
    <property type="entry name" value="Met_Sox_Rdtase_MsrB_dom"/>
</dbReference>
<dbReference type="Gene3D" id="2.170.150.20">
    <property type="entry name" value="Peptide methionine sulfoxide reductase"/>
    <property type="match status" value="1"/>
</dbReference>
<dbReference type="PROSITE" id="PS51790">
    <property type="entry name" value="MSRB"/>
    <property type="match status" value="1"/>
</dbReference>
<evidence type="ECO:0000313" key="7">
    <source>
        <dbReference type="Proteomes" id="UP001500827"/>
    </source>
</evidence>
<protein>
    <recommendedName>
        <fullName evidence="2">peptide-methionine (R)-S-oxide reductase</fullName>
        <ecNumber evidence="2">1.8.4.12</ecNumber>
    </recommendedName>
</protein>
<dbReference type="Proteomes" id="UP001500827">
    <property type="component" value="Unassembled WGS sequence"/>
</dbReference>
<evidence type="ECO:0000256" key="1">
    <source>
        <dbReference type="ARBA" id="ARBA00007174"/>
    </source>
</evidence>
<dbReference type="EMBL" id="BAABBM010000001">
    <property type="protein sequence ID" value="GAA3886857.1"/>
    <property type="molecule type" value="Genomic_DNA"/>
</dbReference>
<dbReference type="RefSeq" id="WP_344697872.1">
    <property type="nucleotide sequence ID" value="NZ_BAABBM010000001.1"/>
</dbReference>
<evidence type="ECO:0000256" key="3">
    <source>
        <dbReference type="ARBA" id="ARBA00023002"/>
    </source>
</evidence>
<dbReference type="NCBIfam" id="TIGR00357">
    <property type="entry name" value="peptide-methionine (R)-S-oxide reductase MsrB"/>
    <property type="match status" value="1"/>
</dbReference>
<comment type="similarity">
    <text evidence="1">Belongs to the MsrB Met sulfoxide reductase family.</text>
</comment>
<dbReference type="InterPro" id="IPR011057">
    <property type="entry name" value="Mss4-like_sf"/>
</dbReference>
<feature type="domain" description="MsrB" evidence="5">
    <location>
        <begin position="23"/>
        <end position="145"/>
    </location>
</feature>
<dbReference type="SUPFAM" id="SSF51316">
    <property type="entry name" value="Mss4-like"/>
    <property type="match status" value="1"/>
</dbReference>